<feature type="binding site" evidence="3">
    <location>
        <position position="190"/>
    </location>
    <ligand>
        <name>Mn(2+)</name>
        <dbReference type="ChEBI" id="CHEBI:29035"/>
        <label>1</label>
    </ligand>
</feature>
<feature type="binding site" evidence="3">
    <location>
        <position position="282"/>
    </location>
    <ligand>
        <name>Mn(2+)</name>
        <dbReference type="ChEBI" id="CHEBI:29035"/>
        <label>1</label>
    </ligand>
</feature>
<dbReference type="PANTHER" id="PTHR11358:SF26">
    <property type="entry name" value="GUANIDINO ACID HYDROLASE, MITOCHONDRIAL"/>
    <property type="match status" value="1"/>
</dbReference>
<keyword evidence="3" id="KW-0464">Manganese</keyword>
<dbReference type="GO" id="GO:0046872">
    <property type="term" value="F:metal ion binding"/>
    <property type="evidence" value="ECO:0007669"/>
    <property type="project" value="UniProtKB-KW"/>
</dbReference>
<dbReference type="Pfam" id="PF00491">
    <property type="entry name" value="Arginase"/>
    <property type="match status" value="1"/>
</dbReference>
<feature type="binding site" evidence="3">
    <location>
        <position position="188"/>
    </location>
    <ligand>
        <name>Mn(2+)</name>
        <dbReference type="ChEBI" id="CHEBI:29035"/>
        <label>1</label>
    </ligand>
</feature>
<protein>
    <submittedName>
        <fullName evidence="5">Agmatinase</fullName>
    </submittedName>
</protein>
<comment type="similarity">
    <text evidence="4">Belongs to the arginase family.</text>
</comment>
<keyword evidence="1 3" id="KW-0479">Metal-binding</keyword>
<dbReference type="PIRSF" id="PIRSF036979">
    <property type="entry name" value="Arginase"/>
    <property type="match status" value="1"/>
</dbReference>
<evidence type="ECO:0000256" key="1">
    <source>
        <dbReference type="ARBA" id="ARBA00022723"/>
    </source>
</evidence>
<keyword evidence="6" id="KW-1185">Reference proteome</keyword>
<dbReference type="InterPro" id="IPR023696">
    <property type="entry name" value="Ureohydrolase_dom_sf"/>
</dbReference>
<name>A0A1H7MW53_STIAU</name>
<sequence>MRVAKQGQAFILRRAMATHFDPGAAAGADSGIFGLPHAPEEAHVVLVPVPFEATTSYGGGTSEGPAAVLQASRQVDLFDVETGRPYERGIALLPESEELRAWNTRAKARAQVVIEAGGVNPSQPELQAAADDVNQLCEKMNDTVYRTTKHWLEQGKRVGAVGGDHSISYGIIQAHAEKYPGMGVLHLDAHADLRNAYEGFTWSHASIMYNVVKRIPGVKSLVQVSVRDMSEEENQVIQDSQGRIRSYFDATLQQRRFDGVPWNRQVDEIISHLPEHVYLSFDIDGLDPVLCPHTGTPVPGGLSFPEAIALLSGVVRSGRTIVGFDLTEVAPDPEGGEWDGNVGARLLYKMIGWMLKSQRA</sequence>
<evidence type="ECO:0000256" key="3">
    <source>
        <dbReference type="PIRSR" id="PIRSR036979-1"/>
    </source>
</evidence>
<evidence type="ECO:0000313" key="6">
    <source>
        <dbReference type="Proteomes" id="UP000182719"/>
    </source>
</evidence>
<reference evidence="6" key="1">
    <citation type="submission" date="2016-10" db="EMBL/GenBank/DDBJ databases">
        <authorList>
            <person name="Varghese N."/>
            <person name="Submissions S."/>
        </authorList>
    </citation>
    <scope>NUCLEOTIDE SEQUENCE [LARGE SCALE GENOMIC DNA]</scope>
    <source>
        <strain evidence="6">DSM 17044</strain>
    </source>
</reference>
<dbReference type="GO" id="GO:0033389">
    <property type="term" value="P:putrescine biosynthetic process from arginine, via agmatine"/>
    <property type="evidence" value="ECO:0007669"/>
    <property type="project" value="TreeGrafter"/>
</dbReference>
<dbReference type="EMBL" id="FOAP01000004">
    <property type="protein sequence ID" value="SEL15522.1"/>
    <property type="molecule type" value="Genomic_DNA"/>
</dbReference>
<feature type="binding site" evidence="3">
    <location>
        <position position="192"/>
    </location>
    <ligand>
        <name>Mn(2+)</name>
        <dbReference type="ChEBI" id="CHEBI:29035"/>
        <label>1</label>
    </ligand>
</feature>
<evidence type="ECO:0000256" key="2">
    <source>
        <dbReference type="ARBA" id="ARBA00022801"/>
    </source>
</evidence>
<feature type="binding site" evidence="3">
    <location>
        <position position="284"/>
    </location>
    <ligand>
        <name>Mn(2+)</name>
        <dbReference type="ChEBI" id="CHEBI:29035"/>
        <label>1</label>
    </ligand>
</feature>
<keyword evidence="2" id="KW-0378">Hydrolase</keyword>
<accession>A0A1H7MW53</accession>
<comment type="cofactor">
    <cofactor evidence="3">
        <name>Mn(2+)</name>
        <dbReference type="ChEBI" id="CHEBI:29035"/>
    </cofactor>
    <text evidence="3">Binds 2 manganese ions per subunit.</text>
</comment>
<dbReference type="GO" id="GO:0008783">
    <property type="term" value="F:agmatinase activity"/>
    <property type="evidence" value="ECO:0007669"/>
    <property type="project" value="TreeGrafter"/>
</dbReference>
<gene>
    <name evidence="5" type="ORF">SAMN05444354_104135</name>
</gene>
<dbReference type="PANTHER" id="PTHR11358">
    <property type="entry name" value="ARGINASE/AGMATINASE"/>
    <property type="match status" value="1"/>
</dbReference>
<proteinExistence type="inferred from homology"/>
<dbReference type="PROSITE" id="PS51409">
    <property type="entry name" value="ARGINASE_2"/>
    <property type="match status" value="1"/>
</dbReference>
<dbReference type="SUPFAM" id="SSF52768">
    <property type="entry name" value="Arginase/deacetylase"/>
    <property type="match status" value="1"/>
</dbReference>
<evidence type="ECO:0000256" key="4">
    <source>
        <dbReference type="PROSITE-ProRule" id="PRU00742"/>
    </source>
</evidence>
<dbReference type="Gene3D" id="3.40.800.10">
    <property type="entry name" value="Ureohydrolase domain"/>
    <property type="match status" value="1"/>
</dbReference>
<dbReference type="InterPro" id="IPR006035">
    <property type="entry name" value="Ureohydrolase"/>
</dbReference>
<dbReference type="Proteomes" id="UP000182719">
    <property type="component" value="Unassembled WGS sequence"/>
</dbReference>
<dbReference type="CDD" id="cd11593">
    <property type="entry name" value="Agmatinase-like_2"/>
    <property type="match status" value="1"/>
</dbReference>
<dbReference type="PRINTS" id="PR00116">
    <property type="entry name" value="ARGINASE"/>
</dbReference>
<evidence type="ECO:0000313" key="5">
    <source>
        <dbReference type="EMBL" id="SEL15522.1"/>
    </source>
</evidence>
<feature type="binding site" evidence="3">
    <location>
        <position position="165"/>
    </location>
    <ligand>
        <name>Mn(2+)</name>
        <dbReference type="ChEBI" id="CHEBI:29035"/>
        <label>1</label>
    </ligand>
</feature>
<organism evidence="5 6">
    <name type="scientific">Stigmatella aurantiaca</name>
    <dbReference type="NCBI Taxonomy" id="41"/>
    <lineage>
        <taxon>Bacteria</taxon>
        <taxon>Pseudomonadati</taxon>
        <taxon>Myxococcota</taxon>
        <taxon>Myxococcia</taxon>
        <taxon>Myxococcales</taxon>
        <taxon>Cystobacterineae</taxon>
        <taxon>Archangiaceae</taxon>
        <taxon>Stigmatella</taxon>
    </lineage>
</organism>
<dbReference type="AlphaFoldDB" id="A0A1H7MW53"/>